<dbReference type="Pfam" id="PF21847">
    <property type="entry name" value="DUF6906"/>
    <property type="match status" value="1"/>
</dbReference>
<proteinExistence type="predicted"/>
<evidence type="ECO:0000313" key="2">
    <source>
        <dbReference type="EMBL" id="MBC2242244.1"/>
    </source>
</evidence>
<dbReference type="Proteomes" id="UP000553016">
    <property type="component" value="Unassembled WGS sequence"/>
</dbReference>
<evidence type="ECO:0000313" key="3">
    <source>
        <dbReference type="Proteomes" id="UP000553016"/>
    </source>
</evidence>
<protein>
    <recommendedName>
        <fullName evidence="1">DUF6906 domain-containing protein</fullName>
    </recommendedName>
</protein>
<accession>A0A842EZX8</accession>
<reference evidence="2 3" key="1">
    <citation type="submission" date="2020-03" db="EMBL/GenBank/DDBJ databases">
        <title>Soil Listeria distribution.</title>
        <authorList>
            <person name="Liao J."/>
            <person name="Wiedmann M."/>
        </authorList>
    </citation>
    <scope>NUCLEOTIDE SEQUENCE [LARGE SCALE GENOMIC DNA]</scope>
    <source>
        <strain evidence="2 3">FSL L7-0149</strain>
    </source>
</reference>
<gene>
    <name evidence="2" type="ORF">HCB35_17355</name>
</gene>
<dbReference type="InterPro" id="IPR054201">
    <property type="entry name" value="DUF6906"/>
</dbReference>
<sequence length="50" mass="6146">MKKGKKPTKREYELLKMHRLNPANWLIFKNLHNKLHIVHRETGTIREIRK</sequence>
<dbReference type="EMBL" id="JAARZA010000011">
    <property type="protein sequence ID" value="MBC2242244.1"/>
    <property type="molecule type" value="Genomic_DNA"/>
</dbReference>
<organism evidence="2 3">
    <name type="scientific">Listeria booriae</name>
    <dbReference type="NCBI Taxonomy" id="1552123"/>
    <lineage>
        <taxon>Bacteria</taxon>
        <taxon>Bacillati</taxon>
        <taxon>Bacillota</taxon>
        <taxon>Bacilli</taxon>
        <taxon>Bacillales</taxon>
        <taxon>Listeriaceae</taxon>
        <taxon>Listeria</taxon>
    </lineage>
</organism>
<dbReference type="AlphaFoldDB" id="A0A842EZX8"/>
<comment type="caution">
    <text evidence="2">The sequence shown here is derived from an EMBL/GenBank/DDBJ whole genome shotgun (WGS) entry which is preliminary data.</text>
</comment>
<name>A0A842EZX8_9LIST</name>
<evidence type="ECO:0000259" key="1">
    <source>
        <dbReference type="Pfam" id="PF21847"/>
    </source>
</evidence>
<dbReference type="RefSeq" id="WP_185541793.1">
    <property type="nucleotide sequence ID" value="NZ_JAARZA010000011.1"/>
</dbReference>
<feature type="domain" description="DUF6906" evidence="1">
    <location>
        <begin position="1"/>
        <end position="50"/>
    </location>
</feature>